<reference evidence="2" key="1">
    <citation type="journal article" date="2019" name="Int. J. Syst. Evol. Microbiol.">
        <title>The Global Catalogue of Microorganisms (GCM) 10K type strain sequencing project: providing services to taxonomists for standard genome sequencing and annotation.</title>
        <authorList>
            <consortium name="The Broad Institute Genomics Platform"/>
            <consortium name="The Broad Institute Genome Sequencing Center for Infectious Disease"/>
            <person name="Wu L."/>
            <person name="Ma J."/>
        </authorList>
    </citation>
    <scope>NUCLEOTIDE SEQUENCE [LARGE SCALE GENOMIC DNA]</scope>
    <source>
        <strain evidence="2">JCM 11483</strain>
    </source>
</reference>
<evidence type="ECO:0000313" key="1">
    <source>
        <dbReference type="EMBL" id="GAA3278262.1"/>
    </source>
</evidence>
<dbReference type="EMBL" id="BAAAYG010000001">
    <property type="protein sequence ID" value="GAA3278262.1"/>
    <property type="molecule type" value="Genomic_DNA"/>
</dbReference>
<gene>
    <name evidence="1" type="ORF">GCM10020260_00160</name>
</gene>
<evidence type="ECO:0000313" key="2">
    <source>
        <dbReference type="Proteomes" id="UP001501736"/>
    </source>
</evidence>
<name>A0ABP6RA40_9MICC</name>
<organism evidence="1 2">
    <name type="scientific">Nesterenkonia halobia</name>
    <dbReference type="NCBI Taxonomy" id="37922"/>
    <lineage>
        <taxon>Bacteria</taxon>
        <taxon>Bacillati</taxon>
        <taxon>Actinomycetota</taxon>
        <taxon>Actinomycetes</taxon>
        <taxon>Micrococcales</taxon>
        <taxon>Micrococcaceae</taxon>
        <taxon>Nesterenkonia</taxon>
    </lineage>
</organism>
<dbReference type="Proteomes" id="UP001501736">
    <property type="component" value="Unassembled WGS sequence"/>
</dbReference>
<accession>A0ABP6RA40</accession>
<protein>
    <submittedName>
        <fullName evidence="1">Uncharacterized protein</fullName>
    </submittedName>
</protein>
<proteinExistence type="predicted"/>
<comment type="caution">
    <text evidence="1">The sequence shown here is derived from an EMBL/GenBank/DDBJ whole genome shotgun (WGS) entry which is preliminary data.</text>
</comment>
<sequence length="117" mass="12636">MGLSYWRAIRVVLGGADAAALVCALGGIWVSGASWWRGAAMWQVWRGWADGGGDCGGPLGLRAVLLMRVAGCRRCRDWGWAGARGHLGQVLGEGAGEWPWSFEGKDATEEHPRQLSW</sequence>
<keyword evidence="2" id="KW-1185">Reference proteome</keyword>